<dbReference type="GO" id="GO:0005886">
    <property type="term" value="C:plasma membrane"/>
    <property type="evidence" value="ECO:0007669"/>
    <property type="project" value="TreeGrafter"/>
</dbReference>
<keyword evidence="5" id="KW-1133">Transmembrane helix</keyword>
<dbReference type="Gene3D" id="3.40.710.10">
    <property type="entry name" value="DD-peptidase/beta-lactamase superfamily"/>
    <property type="match status" value="1"/>
</dbReference>
<dbReference type="GO" id="GO:0071972">
    <property type="term" value="F:peptidoglycan L,D-transpeptidase activity"/>
    <property type="evidence" value="ECO:0007669"/>
    <property type="project" value="TreeGrafter"/>
</dbReference>
<sequence length="723" mass="79639">MKSKRKLLYGLLPILFAGGIGMYLYMQHSKPEEPKPQTTVNQYIEHLQKKEFGQLYSLMSPASLTEAGMTKEQFVEKYNAIYSGMQVSVIKAELRPAQPSEAGAETNLGNQTTQTENKNDTQTGSTTTENEKGKDKTRQDADSSDLYQTDYDLYLTTFLGEVNETHTLSLVRQELEDGSKVWQINWKPSLILSDMVKGSKVRVKTLFPNRGDIVDRDGLPLATQGTMNEWGIVPEKLGENPDQMITRIADHYKVSVEAIQKALGQTWVKPEFFVPMGSTEEFDVPSSLSGVALQSKEIRYYPLGEAAAHLIGYVRKATKEDLDKDTEGYYRAEDWIGKAGLEQSMEKQLRGERGGLIEITDEAGNTRSELLRKDAIDGKDVQLTISSAQQKKLYQTLAGGGDAGAMVMMDPKDGNMLALVSAPSYNPNKMVTGLTQAEWDAYSANEKLPFINRVTTRYAPGSTFKAVTAAAGLMEKVTTPDKTHEISGLQWRKNDSWGGYYVKRVKSLSPVNMVDALVYSDNIYFAMEATEMGSAKFIEGIQKFGFGDNFGLDELYLKPSQYANEAHRDLSSEVLLADTSYGQGEMLMSPIHLAAAFTPFVNEGKMVKPVLIVGKETPDPELIITPDVANAVTDALKQVVSRQGGTAHALSSIAGNLAGKTGTAELKAKKGEQGQENGFFVTFDTESPSFLVAAVIEEVNGRGGSHYVVDRLKPFLEKLQLEP</sequence>
<dbReference type="InterPro" id="IPR036138">
    <property type="entry name" value="PBP_dimer_sf"/>
</dbReference>
<proteinExistence type="inferred from homology"/>
<dbReference type="EMBL" id="RIAS01000007">
    <property type="protein sequence ID" value="KAA8785160.1"/>
    <property type="molecule type" value="Genomic_DNA"/>
</dbReference>
<dbReference type="Pfam" id="PF05223">
    <property type="entry name" value="MecA_N"/>
    <property type="match status" value="1"/>
</dbReference>
<dbReference type="Gene3D" id="3.10.450.100">
    <property type="entry name" value="NTF2-like, domain 1"/>
    <property type="match status" value="2"/>
</dbReference>
<dbReference type="SUPFAM" id="SSF56601">
    <property type="entry name" value="beta-lactamase/transpeptidase-like"/>
    <property type="match status" value="1"/>
</dbReference>
<feature type="transmembrane region" description="Helical" evidence="5">
    <location>
        <begin position="7"/>
        <end position="26"/>
    </location>
</feature>
<dbReference type="PANTHER" id="PTHR30627:SF25">
    <property type="entry name" value="PENICILLIN-BINDING PROTEIN 3"/>
    <property type="match status" value="1"/>
</dbReference>
<dbReference type="Pfam" id="PF03717">
    <property type="entry name" value="PBP_dimer"/>
    <property type="match status" value="1"/>
</dbReference>
<evidence type="ECO:0000256" key="1">
    <source>
        <dbReference type="ARBA" id="ARBA00004370"/>
    </source>
</evidence>
<evidence type="ECO:0000313" key="10">
    <source>
        <dbReference type="Proteomes" id="UP000323664"/>
    </source>
</evidence>
<protein>
    <submittedName>
        <fullName evidence="9">Penicillin-binding transpeptidase domain-containing protein</fullName>
    </submittedName>
</protein>
<dbReference type="InterPro" id="IPR001460">
    <property type="entry name" value="PCN-bd_Tpept"/>
</dbReference>
<comment type="caution">
    <text evidence="9">The sequence shown here is derived from an EMBL/GenBank/DDBJ whole genome shotgun (WGS) entry which is preliminary data.</text>
</comment>
<keyword evidence="5" id="KW-0812">Transmembrane</keyword>
<comment type="similarity">
    <text evidence="2">Belongs to the transpeptidase family.</text>
</comment>
<dbReference type="Gene3D" id="3.90.1310.10">
    <property type="entry name" value="Penicillin-binding protein 2a (Domain 2)"/>
    <property type="match status" value="1"/>
</dbReference>
<feature type="domain" description="Penicillin-binding protein dimerisation" evidence="7">
    <location>
        <begin position="208"/>
        <end position="368"/>
    </location>
</feature>
<dbReference type="InterPro" id="IPR050515">
    <property type="entry name" value="Beta-lactam/transpept"/>
</dbReference>
<dbReference type="OrthoDB" id="9766847at2"/>
<dbReference type="InterPro" id="IPR012338">
    <property type="entry name" value="Beta-lactam/transpept-like"/>
</dbReference>
<evidence type="ECO:0000256" key="3">
    <source>
        <dbReference type="ARBA" id="ARBA00023136"/>
    </source>
</evidence>
<dbReference type="AlphaFoldDB" id="A0A5M9WU50"/>
<evidence type="ECO:0000259" key="7">
    <source>
        <dbReference type="Pfam" id="PF03717"/>
    </source>
</evidence>
<evidence type="ECO:0000259" key="8">
    <source>
        <dbReference type="Pfam" id="PF05223"/>
    </source>
</evidence>
<dbReference type="InterPro" id="IPR005311">
    <property type="entry name" value="PBP_dimer"/>
</dbReference>
<dbReference type="GO" id="GO:0046677">
    <property type="term" value="P:response to antibiotic"/>
    <property type="evidence" value="ECO:0007669"/>
    <property type="project" value="InterPro"/>
</dbReference>
<name>A0A5M9WU50_PAEAM</name>
<dbReference type="PANTHER" id="PTHR30627">
    <property type="entry name" value="PEPTIDOGLYCAN D,D-TRANSPEPTIDASE"/>
    <property type="match status" value="1"/>
</dbReference>
<dbReference type="SUPFAM" id="SSF56519">
    <property type="entry name" value="Penicillin binding protein dimerisation domain"/>
    <property type="match status" value="1"/>
</dbReference>
<keyword evidence="3 5" id="KW-0472">Membrane</keyword>
<feature type="domain" description="NTF2-like N-terminal transpeptidase" evidence="8">
    <location>
        <begin position="35"/>
        <end position="198"/>
    </location>
</feature>
<dbReference type="GO" id="GO:0071555">
    <property type="term" value="P:cell wall organization"/>
    <property type="evidence" value="ECO:0007669"/>
    <property type="project" value="TreeGrafter"/>
</dbReference>
<dbReference type="InterPro" id="IPR032710">
    <property type="entry name" value="NTF2-like_dom_sf"/>
</dbReference>
<evidence type="ECO:0000256" key="5">
    <source>
        <dbReference type="SAM" id="Phobius"/>
    </source>
</evidence>
<evidence type="ECO:0000256" key="4">
    <source>
        <dbReference type="SAM" id="MobiDB-lite"/>
    </source>
</evidence>
<accession>A0A5M9WU50</accession>
<feature type="region of interest" description="Disordered" evidence="4">
    <location>
        <begin position="98"/>
        <end position="143"/>
    </location>
</feature>
<organism evidence="9 10">
    <name type="scientific">Paenibacillus amylolyticus</name>
    <dbReference type="NCBI Taxonomy" id="1451"/>
    <lineage>
        <taxon>Bacteria</taxon>
        <taxon>Bacillati</taxon>
        <taxon>Bacillota</taxon>
        <taxon>Bacilli</taxon>
        <taxon>Bacillales</taxon>
        <taxon>Paenibacillaceae</taxon>
        <taxon>Paenibacillus</taxon>
    </lineage>
</organism>
<dbReference type="Gene3D" id="3.30.1390.30">
    <property type="entry name" value="Penicillin-binding protein 2a, domain 3"/>
    <property type="match status" value="1"/>
</dbReference>
<comment type="subcellular location">
    <subcellularLocation>
        <location evidence="1">Membrane</location>
    </subcellularLocation>
</comment>
<evidence type="ECO:0000256" key="2">
    <source>
        <dbReference type="ARBA" id="ARBA00007171"/>
    </source>
</evidence>
<reference evidence="9 10" key="1">
    <citation type="journal article" date="2019" name="J. Ind. Microbiol. Biotechnol.">
        <title>Paenibacillus amylolyticus 27C64 has a diverse set of carbohydrate-active enzymes and complete pectin deconstruction system.</title>
        <authorList>
            <person name="Keggi C."/>
            <person name="Doran-Peterson J."/>
        </authorList>
    </citation>
    <scope>NUCLEOTIDE SEQUENCE [LARGE SCALE GENOMIC DNA]</scope>
    <source>
        <strain evidence="9 10">27C64</strain>
    </source>
</reference>
<evidence type="ECO:0000259" key="6">
    <source>
        <dbReference type="Pfam" id="PF00905"/>
    </source>
</evidence>
<feature type="compositionally biased region" description="Basic and acidic residues" evidence="4">
    <location>
        <begin position="129"/>
        <end position="141"/>
    </location>
</feature>
<dbReference type="GO" id="GO:0008658">
    <property type="term" value="F:penicillin binding"/>
    <property type="evidence" value="ECO:0007669"/>
    <property type="project" value="InterPro"/>
</dbReference>
<dbReference type="Pfam" id="PF00905">
    <property type="entry name" value="Transpeptidase"/>
    <property type="match status" value="1"/>
</dbReference>
<dbReference type="Proteomes" id="UP000323664">
    <property type="component" value="Unassembled WGS sequence"/>
</dbReference>
<dbReference type="InterPro" id="IPR007887">
    <property type="entry name" value="MecA_N"/>
</dbReference>
<dbReference type="SUPFAM" id="SSF54427">
    <property type="entry name" value="NTF2-like"/>
    <property type="match status" value="1"/>
</dbReference>
<dbReference type="RefSeq" id="WP_123064954.1">
    <property type="nucleotide sequence ID" value="NZ_RIAS01000007.1"/>
</dbReference>
<gene>
    <name evidence="9" type="ORF">EC604_15045</name>
</gene>
<evidence type="ECO:0000313" key="9">
    <source>
        <dbReference type="EMBL" id="KAA8785160.1"/>
    </source>
</evidence>
<feature type="compositionally biased region" description="Polar residues" evidence="4">
    <location>
        <begin position="107"/>
        <end position="128"/>
    </location>
</feature>
<feature type="domain" description="Penicillin-binding protein transpeptidase" evidence="6">
    <location>
        <begin position="404"/>
        <end position="708"/>
    </location>
</feature>